<keyword evidence="3" id="KW-1185">Reference proteome</keyword>
<evidence type="ECO:0000259" key="1">
    <source>
        <dbReference type="Pfam" id="PF13579"/>
    </source>
</evidence>
<dbReference type="Gene3D" id="3.40.50.2000">
    <property type="entry name" value="Glycogen Phosphorylase B"/>
    <property type="match status" value="2"/>
</dbReference>
<name>A0ABS5C3R8_9BACT</name>
<evidence type="ECO:0000313" key="2">
    <source>
        <dbReference type="EMBL" id="MBP3960480.1"/>
    </source>
</evidence>
<accession>A0ABS5C3R8</accession>
<proteinExistence type="predicted"/>
<dbReference type="Pfam" id="PF13579">
    <property type="entry name" value="Glyco_trans_4_4"/>
    <property type="match status" value="1"/>
</dbReference>
<protein>
    <submittedName>
        <fullName evidence="2">Glycosyltransferase</fullName>
        <ecNumber evidence="2">2.4.-.-</ecNumber>
    </submittedName>
</protein>
<dbReference type="Proteomes" id="UP000676565">
    <property type="component" value="Unassembled WGS sequence"/>
</dbReference>
<keyword evidence="2" id="KW-0328">Glycosyltransferase</keyword>
<keyword evidence="2" id="KW-0808">Transferase</keyword>
<dbReference type="RefSeq" id="WP_210662583.1">
    <property type="nucleotide sequence ID" value="NZ_JAGKQQ010000002.1"/>
</dbReference>
<dbReference type="EC" id="2.4.-.-" evidence="2"/>
<gene>
    <name evidence="2" type="ORF">J8F10_35085</name>
</gene>
<dbReference type="InterPro" id="IPR028098">
    <property type="entry name" value="Glyco_trans_4-like_N"/>
</dbReference>
<reference evidence="2 3" key="1">
    <citation type="submission" date="2021-04" db="EMBL/GenBank/DDBJ databases">
        <authorList>
            <person name="Ivanova A."/>
        </authorList>
    </citation>
    <scope>NUCLEOTIDE SEQUENCE [LARGE SCALE GENOMIC DNA]</scope>
    <source>
        <strain evidence="2 3">G18</strain>
    </source>
</reference>
<dbReference type="EMBL" id="JAGKQQ010000002">
    <property type="protein sequence ID" value="MBP3960480.1"/>
    <property type="molecule type" value="Genomic_DNA"/>
</dbReference>
<comment type="caution">
    <text evidence="2">The sequence shown here is derived from an EMBL/GenBank/DDBJ whole genome shotgun (WGS) entry which is preliminary data.</text>
</comment>
<evidence type="ECO:0000313" key="3">
    <source>
        <dbReference type="Proteomes" id="UP000676565"/>
    </source>
</evidence>
<sequence length="460" mass="49888">MTAVAPPPTPPAADPADQPPRKRVLIVTYPFPPVGGAGVQRVTKFVKYLPRHGWDVSVLTVANPSVPLFDDSLAKDIPPGTVITRARSWEPGYALKASVSAGQQGEKRARGGLKTFLTGAARRLATLVLQPDPQILWMPGALADGKRLLRRVRHDAILASGPPFSTFLLAAALGRNSKVPLVLDYRDEWTISNEYWENKRLDPLSRFVQGRMQRKVIRAARGLIATTRFSAEALGAMNRRAGGHARTAWVYNGFDPDDFDSHEPAARAEGGRFRLTYTGTLWNLTSVGPLVEAVKRIAATVPELVAGLELVFAGRRTGPQAQLLTDLRTLPCRLVELPYLDHSEAVGLMRGSEALCLLLSDLPGAGRVVPAKLFEYVATNRPILTISPPGEARDLLRGYTGGQFSPSEVEGVAAWLTGAIRAHRAGNFPLTKAGGWDASPFTRDNEAGQLAAFMNEISSW</sequence>
<dbReference type="GO" id="GO:0016757">
    <property type="term" value="F:glycosyltransferase activity"/>
    <property type="evidence" value="ECO:0007669"/>
    <property type="project" value="UniProtKB-KW"/>
</dbReference>
<organism evidence="2 3">
    <name type="scientific">Gemmata palustris</name>
    <dbReference type="NCBI Taxonomy" id="2822762"/>
    <lineage>
        <taxon>Bacteria</taxon>
        <taxon>Pseudomonadati</taxon>
        <taxon>Planctomycetota</taxon>
        <taxon>Planctomycetia</taxon>
        <taxon>Gemmatales</taxon>
        <taxon>Gemmataceae</taxon>
        <taxon>Gemmata</taxon>
    </lineage>
</organism>
<feature type="domain" description="Glycosyltransferase subfamily 4-like N-terminal" evidence="1">
    <location>
        <begin position="39"/>
        <end position="241"/>
    </location>
</feature>
<dbReference type="SUPFAM" id="SSF53756">
    <property type="entry name" value="UDP-Glycosyltransferase/glycogen phosphorylase"/>
    <property type="match status" value="1"/>
</dbReference>